<evidence type="ECO:0000313" key="2">
    <source>
        <dbReference type="Proteomes" id="UP001143910"/>
    </source>
</evidence>
<accession>A0ACC1NLW3</accession>
<dbReference type="EMBL" id="JANJQO010000292">
    <property type="protein sequence ID" value="KAJ2979338.1"/>
    <property type="molecule type" value="Genomic_DNA"/>
</dbReference>
<name>A0ACC1NLW3_9HYPO</name>
<reference evidence="1" key="1">
    <citation type="submission" date="2022-08" db="EMBL/GenBank/DDBJ databases">
        <title>Genome Sequence of Lecanicillium fungicola.</title>
        <authorList>
            <person name="Buettner E."/>
        </authorList>
    </citation>
    <scope>NUCLEOTIDE SEQUENCE</scope>
    <source>
        <strain evidence="1">Babe33</strain>
    </source>
</reference>
<protein>
    <submittedName>
        <fullName evidence="1">Uncharacterized protein</fullName>
    </submittedName>
</protein>
<proteinExistence type="predicted"/>
<dbReference type="Proteomes" id="UP001143910">
    <property type="component" value="Unassembled WGS sequence"/>
</dbReference>
<comment type="caution">
    <text evidence="1">The sequence shown here is derived from an EMBL/GenBank/DDBJ whole genome shotgun (WGS) entry which is preliminary data.</text>
</comment>
<sequence length="688" mass="77287">MGTLVTAAPTPLLTSSERLGKIDKLRETNTKQYVPLPQLVAVGDQSSGKSSLLEGLTGIPFPRSLGACTRYATQISHRRGSEVSIKISIIPASGASDDEKENLKNYKISVQTASELQEQLPNILVEVNKVMGIHTDENPEGTRTFSENVLKIEKCGPNEDYLTVIDVPGIIRATEDDAVARDIPLVRNIVENYIRDDQTIILAVLPCTADIETQEILTLAKKIRSKWPADSRRGADDKGQPLSDEQRDSMFKKEPWCHLPQDQLGVVALRQRLQQLLGDLVDRAYPKLRAATKEMLAQATSDLQKLGESRQTERELQRYLSSIASDFQDIVRPALNADYSSSELFDDEKFRLITSVLNLTDDFKKDFTETAHKYQFLERGQDSDQESGSGDSNRKSGSDEDTQPCLKSDFAKDDIKFDQYPDLKTVITQDKNSCSPESGIMNWIRDLHRHSRGSELTSYNASLFAGAVRKQTSKWRAYTEFFVSKIVYKIHEFIVQALEAVCPDTKVRGKLLSHLLKGILERYEAAMDQVRMLLEVERGGQPYTLNSAFREALSNLQSARMNMELSPKLISVEATGSGESAVSLDNVQSTLRDKNSGKHIAEEVHDLLKSYYEVARDRFIDNIYLQVIAHNLVFGTSSPLRLFCEKWVLDLDYDKLKGIGGETLQTSEQRKLLKKKVKALEEAVDILQ</sequence>
<organism evidence="1 2">
    <name type="scientific">Zarea fungicola</name>
    <dbReference type="NCBI Taxonomy" id="93591"/>
    <lineage>
        <taxon>Eukaryota</taxon>
        <taxon>Fungi</taxon>
        <taxon>Dikarya</taxon>
        <taxon>Ascomycota</taxon>
        <taxon>Pezizomycotina</taxon>
        <taxon>Sordariomycetes</taxon>
        <taxon>Hypocreomycetidae</taxon>
        <taxon>Hypocreales</taxon>
        <taxon>Cordycipitaceae</taxon>
        <taxon>Zarea</taxon>
    </lineage>
</organism>
<keyword evidence="2" id="KW-1185">Reference proteome</keyword>
<gene>
    <name evidence="1" type="ORF">NQ176_g3317</name>
</gene>
<evidence type="ECO:0000313" key="1">
    <source>
        <dbReference type="EMBL" id="KAJ2979338.1"/>
    </source>
</evidence>